<feature type="signal peptide" evidence="1">
    <location>
        <begin position="1"/>
        <end position="28"/>
    </location>
</feature>
<name>A0A3M7Q0R1_BRAPC</name>
<evidence type="ECO:0000313" key="3">
    <source>
        <dbReference type="Proteomes" id="UP000276133"/>
    </source>
</evidence>
<dbReference type="Proteomes" id="UP000276133">
    <property type="component" value="Unassembled WGS sequence"/>
</dbReference>
<organism evidence="2 3">
    <name type="scientific">Brachionus plicatilis</name>
    <name type="common">Marine rotifer</name>
    <name type="synonym">Brachionus muelleri</name>
    <dbReference type="NCBI Taxonomy" id="10195"/>
    <lineage>
        <taxon>Eukaryota</taxon>
        <taxon>Metazoa</taxon>
        <taxon>Spiralia</taxon>
        <taxon>Gnathifera</taxon>
        <taxon>Rotifera</taxon>
        <taxon>Eurotatoria</taxon>
        <taxon>Monogononta</taxon>
        <taxon>Pseudotrocha</taxon>
        <taxon>Ploima</taxon>
        <taxon>Brachionidae</taxon>
        <taxon>Brachionus</taxon>
    </lineage>
</organism>
<protein>
    <submittedName>
        <fullName evidence="2">Uncharacterized protein</fullName>
    </submittedName>
</protein>
<feature type="chain" id="PRO_5018145798" evidence="1">
    <location>
        <begin position="29"/>
        <end position="151"/>
    </location>
</feature>
<sequence length="151" mass="17239">MASFSLLSFETFVFSLLMFSSELVKSQSHEVEKQKTSNKTSKIRNKSGYRKKWRLVESLNCIEMNISLFFFSQQAQLRYIKKAIKLASSDAYANRMFGVACARGSKLAYFHEMLASKLAGQVAAKNRPCNETLYHPSIFFASPKIKKINDN</sequence>
<keyword evidence="1" id="KW-0732">Signal</keyword>
<evidence type="ECO:0000313" key="2">
    <source>
        <dbReference type="EMBL" id="RNA04709.1"/>
    </source>
</evidence>
<reference evidence="2 3" key="1">
    <citation type="journal article" date="2018" name="Sci. Rep.">
        <title>Genomic signatures of local adaptation to the degree of environmental predictability in rotifers.</title>
        <authorList>
            <person name="Franch-Gras L."/>
            <person name="Hahn C."/>
            <person name="Garcia-Roger E.M."/>
            <person name="Carmona M.J."/>
            <person name="Serra M."/>
            <person name="Gomez A."/>
        </authorList>
    </citation>
    <scope>NUCLEOTIDE SEQUENCE [LARGE SCALE GENOMIC DNA]</scope>
    <source>
        <strain evidence="2">HYR1</strain>
    </source>
</reference>
<comment type="caution">
    <text evidence="2">The sequence shown here is derived from an EMBL/GenBank/DDBJ whole genome shotgun (WGS) entry which is preliminary data.</text>
</comment>
<proteinExistence type="predicted"/>
<dbReference type="EMBL" id="REGN01007997">
    <property type="protein sequence ID" value="RNA04709.1"/>
    <property type="molecule type" value="Genomic_DNA"/>
</dbReference>
<gene>
    <name evidence="2" type="ORF">BpHYR1_005668</name>
</gene>
<keyword evidence="3" id="KW-1185">Reference proteome</keyword>
<dbReference type="AlphaFoldDB" id="A0A3M7Q0R1"/>
<evidence type="ECO:0000256" key="1">
    <source>
        <dbReference type="SAM" id="SignalP"/>
    </source>
</evidence>
<accession>A0A3M7Q0R1</accession>